<keyword evidence="9" id="KW-1185">Reference proteome</keyword>
<dbReference type="PANTHER" id="PTHR21659:SF57">
    <property type="entry name" value="PLASMA MEMBRANE PROTEOLIPID 31"/>
    <property type="match status" value="1"/>
</dbReference>
<dbReference type="GeneID" id="73472809"/>
<keyword evidence="5 7" id="KW-0472">Membrane</keyword>
<dbReference type="Pfam" id="PF01679">
    <property type="entry name" value="Pmp3"/>
    <property type="match status" value="1"/>
</dbReference>
<dbReference type="EMBL" id="JAGSYN010000294">
    <property type="protein sequence ID" value="KAG7660478.1"/>
    <property type="molecule type" value="Genomic_DNA"/>
</dbReference>
<evidence type="ECO:0000256" key="1">
    <source>
        <dbReference type="ARBA" id="ARBA00004370"/>
    </source>
</evidence>
<evidence type="ECO:0000313" key="8">
    <source>
        <dbReference type="EMBL" id="KAG7660478.1"/>
    </source>
</evidence>
<feature type="non-terminal residue" evidence="8">
    <location>
        <position position="1"/>
    </location>
</feature>
<dbReference type="InterPro" id="IPR000612">
    <property type="entry name" value="PMP3"/>
</dbReference>
<gene>
    <name evidence="8" type="ORF">J8A68_006010</name>
</gene>
<sequence length="153" mass="17700">IFPPIPVWIRRGFCSYDSFINILLLILGYFPGLIHSWYIIAKYPPYSQQQQQHIQSIYVVYKGDLENQLPNREIHYHHCHQTSHPQQPQPHPNTAIISNASRGGEYGAVVEESSSAQLQQQQHPQPQPQPQQPQGYLNRNPPAYTEFDNKTQT</sequence>
<proteinExistence type="inferred from homology"/>
<evidence type="ECO:0000256" key="6">
    <source>
        <dbReference type="SAM" id="MobiDB-lite"/>
    </source>
</evidence>
<name>A0A8J5QCX6_9ASCO</name>
<evidence type="ECO:0000256" key="5">
    <source>
        <dbReference type="ARBA" id="ARBA00023136"/>
    </source>
</evidence>
<keyword evidence="4 7" id="KW-1133">Transmembrane helix</keyword>
<dbReference type="AlphaFoldDB" id="A0A8J5QCX6"/>
<keyword evidence="3 7" id="KW-0812">Transmembrane</keyword>
<evidence type="ECO:0000256" key="3">
    <source>
        <dbReference type="ARBA" id="ARBA00022692"/>
    </source>
</evidence>
<comment type="similarity">
    <text evidence="2">Belongs to the UPF0057 (PMP3) family.</text>
</comment>
<dbReference type="RefSeq" id="XP_049260712.1">
    <property type="nucleotide sequence ID" value="XM_049410139.1"/>
</dbReference>
<organism evidence="8 9">
    <name type="scientific">[Candida] subhashii</name>
    <dbReference type="NCBI Taxonomy" id="561895"/>
    <lineage>
        <taxon>Eukaryota</taxon>
        <taxon>Fungi</taxon>
        <taxon>Dikarya</taxon>
        <taxon>Ascomycota</taxon>
        <taxon>Saccharomycotina</taxon>
        <taxon>Pichiomycetes</taxon>
        <taxon>Debaryomycetaceae</taxon>
        <taxon>Spathaspora</taxon>
    </lineage>
</organism>
<evidence type="ECO:0000313" key="9">
    <source>
        <dbReference type="Proteomes" id="UP000694255"/>
    </source>
</evidence>
<evidence type="ECO:0008006" key="10">
    <source>
        <dbReference type="Google" id="ProtNLM"/>
    </source>
</evidence>
<accession>A0A8J5QCX6</accession>
<protein>
    <recommendedName>
        <fullName evidence="10">Stress response RCI peptide</fullName>
    </recommendedName>
</protein>
<evidence type="ECO:0000256" key="7">
    <source>
        <dbReference type="SAM" id="Phobius"/>
    </source>
</evidence>
<dbReference type="PANTHER" id="PTHR21659">
    <property type="entry name" value="HYDROPHOBIC PROTEIN RCI2 LOW TEMPERATURE AND SALT RESPONSIVE PROTEIN LTI6 -RELATED"/>
    <property type="match status" value="1"/>
</dbReference>
<dbReference type="Proteomes" id="UP000694255">
    <property type="component" value="Unassembled WGS sequence"/>
</dbReference>
<dbReference type="GO" id="GO:0016020">
    <property type="term" value="C:membrane"/>
    <property type="evidence" value="ECO:0007669"/>
    <property type="project" value="UniProtKB-SubCell"/>
</dbReference>
<evidence type="ECO:0000256" key="2">
    <source>
        <dbReference type="ARBA" id="ARBA00009530"/>
    </source>
</evidence>
<reference evidence="8 9" key="1">
    <citation type="journal article" date="2021" name="DNA Res.">
        <title>Genome analysis of Candida subhashii reveals its hybrid nature and dual mitochondrial genome conformations.</title>
        <authorList>
            <person name="Mixao V."/>
            <person name="Hegedusova E."/>
            <person name="Saus E."/>
            <person name="Pryszcz L.P."/>
            <person name="Cillingova A."/>
            <person name="Nosek J."/>
            <person name="Gabaldon T."/>
        </authorList>
    </citation>
    <scope>NUCLEOTIDE SEQUENCE [LARGE SCALE GENOMIC DNA]</scope>
    <source>
        <strain evidence="8 9">CBS 10753</strain>
    </source>
</reference>
<comment type="subcellular location">
    <subcellularLocation>
        <location evidence="1">Membrane</location>
    </subcellularLocation>
</comment>
<evidence type="ECO:0000256" key="4">
    <source>
        <dbReference type="ARBA" id="ARBA00022989"/>
    </source>
</evidence>
<comment type="caution">
    <text evidence="8">The sequence shown here is derived from an EMBL/GenBank/DDBJ whole genome shotgun (WGS) entry which is preliminary data.</text>
</comment>
<feature type="transmembrane region" description="Helical" evidence="7">
    <location>
        <begin position="20"/>
        <end position="40"/>
    </location>
</feature>
<dbReference type="OrthoDB" id="2802411at2759"/>
<feature type="region of interest" description="Disordered" evidence="6">
    <location>
        <begin position="74"/>
        <end position="153"/>
    </location>
</feature>